<name>A0A382V574_9ZZZZ</name>
<accession>A0A382V574</accession>
<proteinExistence type="predicted"/>
<protein>
    <submittedName>
        <fullName evidence="1">Uncharacterized protein</fullName>
    </submittedName>
</protein>
<sequence>MPVKIAGQMVFAIGGPGLCAERWGAEGIIWYIQILCISRYIASELTSRIADRSTRFSIIAHRTSPL</sequence>
<gene>
    <name evidence="1" type="ORF">METZ01_LOCUS394496</name>
</gene>
<reference evidence="1" key="1">
    <citation type="submission" date="2018-05" db="EMBL/GenBank/DDBJ databases">
        <authorList>
            <person name="Lanie J.A."/>
            <person name="Ng W.-L."/>
            <person name="Kazmierczak K.M."/>
            <person name="Andrzejewski T.M."/>
            <person name="Davidsen T.M."/>
            <person name="Wayne K.J."/>
            <person name="Tettelin H."/>
            <person name="Glass J.I."/>
            <person name="Rusch D."/>
            <person name="Podicherti R."/>
            <person name="Tsui H.-C.T."/>
            <person name="Winkler M.E."/>
        </authorList>
    </citation>
    <scope>NUCLEOTIDE SEQUENCE</scope>
</reference>
<evidence type="ECO:0000313" key="1">
    <source>
        <dbReference type="EMBL" id="SVD41642.1"/>
    </source>
</evidence>
<feature type="non-terminal residue" evidence="1">
    <location>
        <position position="66"/>
    </location>
</feature>
<dbReference type="AlphaFoldDB" id="A0A382V574"/>
<dbReference type="EMBL" id="UINC01149272">
    <property type="protein sequence ID" value="SVD41642.1"/>
    <property type="molecule type" value="Genomic_DNA"/>
</dbReference>
<organism evidence="1">
    <name type="scientific">marine metagenome</name>
    <dbReference type="NCBI Taxonomy" id="408172"/>
    <lineage>
        <taxon>unclassified sequences</taxon>
        <taxon>metagenomes</taxon>
        <taxon>ecological metagenomes</taxon>
    </lineage>
</organism>